<accession>A0AA36J2J7</accession>
<organism evidence="1 2">
    <name type="scientific">Effrenium voratum</name>
    <dbReference type="NCBI Taxonomy" id="2562239"/>
    <lineage>
        <taxon>Eukaryota</taxon>
        <taxon>Sar</taxon>
        <taxon>Alveolata</taxon>
        <taxon>Dinophyceae</taxon>
        <taxon>Suessiales</taxon>
        <taxon>Symbiodiniaceae</taxon>
        <taxon>Effrenium</taxon>
    </lineage>
</organism>
<dbReference type="AlphaFoldDB" id="A0AA36J2J7"/>
<proteinExistence type="predicted"/>
<dbReference type="Proteomes" id="UP001178507">
    <property type="component" value="Unassembled WGS sequence"/>
</dbReference>
<protein>
    <submittedName>
        <fullName evidence="1">Uncharacterized protein</fullName>
    </submittedName>
</protein>
<dbReference type="EMBL" id="CAUJNA010003288">
    <property type="protein sequence ID" value="CAJ1398051.1"/>
    <property type="molecule type" value="Genomic_DNA"/>
</dbReference>
<sequence>MPGEKLSLDGVDVPGLVASLTPRERSQLREAFDLLEGSNASGASASAGTAPAVPSQEQLDLADSVLQCHLTEFVIDKAPLQVFLNGDRLFGVKPADKDVELPDMEYLEFVEKRPALEALPTVAQWIEKDYPGFVKMYGCVVDEREAAVQDRKALGIICEKASEALPAFMQTSEGKNARGDHKMYFALTAFQAWNYFLYLGPCLPVFTLENVVVKKHAVADSDSDNPFTAHLRLQLPTAQYRTAMGEETLDTNVCQLADVLWFVLHGDAQTVAEKPRVEKPLDGGKVWKNSCKKMLESLYEHKSQSQRHTKQIVTKMQHEYLAVREMVADGCAPILTESLDAPS</sequence>
<evidence type="ECO:0000313" key="1">
    <source>
        <dbReference type="EMBL" id="CAJ1398051.1"/>
    </source>
</evidence>
<evidence type="ECO:0000313" key="2">
    <source>
        <dbReference type="Proteomes" id="UP001178507"/>
    </source>
</evidence>
<comment type="caution">
    <text evidence="1">The sequence shown here is derived from an EMBL/GenBank/DDBJ whole genome shotgun (WGS) entry which is preliminary data.</text>
</comment>
<keyword evidence="2" id="KW-1185">Reference proteome</keyword>
<reference evidence="1" key="1">
    <citation type="submission" date="2023-08" db="EMBL/GenBank/DDBJ databases">
        <authorList>
            <person name="Chen Y."/>
            <person name="Shah S."/>
            <person name="Dougan E. K."/>
            <person name="Thang M."/>
            <person name="Chan C."/>
        </authorList>
    </citation>
    <scope>NUCLEOTIDE SEQUENCE</scope>
</reference>
<name>A0AA36J2J7_9DINO</name>
<gene>
    <name evidence="1" type="ORF">EVOR1521_LOCUS21937</name>
</gene>